<reference evidence="2" key="1">
    <citation type="journal article" date="2018" name="BMC Genomics">
        <title>Genomic insights into host adaptation between the wheat stripe rust pathogen (Puccinia striiformis f. sp. tritici) and the barley stripe rust pathogen (Puccinia striiformis f. sp. hordei).</title>
        <authorList>
            <person name="Xia C."/>
            <person name="Wang M."/>
            <person name="Yin C."/>
            <person name="Cornejo O.E."/>
            <person name="Hulbert S.H."/>
            <person name="Chen X."/>
        </authorList>
    </citation>
    <scope>NUCLEOTIDE SEQUENCE [LARGE SCALE GENOMIC DNA]</scope>
    <source>
        <strain evidence="2">93-210</strain>
    </source>
</reference>
<evidence type="ECO:0000313" key="2">
    <source>
        <dbReference type="Proteomes" id="UP001060170"/>
    </source>
</evidence>
<comment type="caution">
    <text evidence="1">The sequence shown here is derived from an EMBL/GenBank/DDBJ whole genome shotgun (WGS) entry which is preliminary data.</text>
</comment>
<organism evidence="1 2">
    <name type="scientific">Puccinia striiformis f. sp. tritici</name>
    <dbReference type="NCBI Taxonomy" id="168172"/>
    <lineage>
        <taxon>Eukaryota</taxon>
        <taxon>Fungi</taxon>
        <taxon>Dikarya</taxon>
        <taxon>Basidiomycota</taxon>
        <taxon>Pucciniomycotina</taxon>
        <taxon>Pucciniomycetes</taxon>
        <taxon>Pucciniales</taxon>
        <taxon>Pucciniaceae</taxon>
        <taxon>Puccinia</taxon>
    </lineage>
</organism>
<dbReference type="Proteomes" id="UP001060170">
    <property type="component" value="Chromosome 4"/>
</dbReference>
<evidence type="ECO:0000313" key="1">
    <source>
        <dbReference type="EMBL" id="KAI7956932.1"/>
    </source>
</evidence>
<name>A0ACC0EPY0_9BASI</name>
<reference evidence="1 2" key="3">
    <citation type="journal article" date="2022" name="Microbiol. Spectr.">
        <title>Folding features and dynamics of 3D genome architecture in plant fungal pathogens.</title>
        <authorList>
            <person name="Xia C."/>
        </authorList>
    </citation>
    <scope>NUCLEOTIDE SEQUENCE [LARGE SCALE GENOMIC DNA]</scope>
    <source>
        <strain evidence="1 2">93-210</strain>
    </source>
</reference>
<reference evidence="2" key="2">
    <citation type="journal article" date="2018" name="Mol. Plant Microbe Interact.">
        <title>Genome sequence resources for the wheat stripe rust pathogen (Puccinia striiformis f. sp. tritici) and the barley stripe rust pathogen (Puccinia striiformis f. sp. hordei).</title>
        <authorList>
            <person name="Xia C."/>
            <person name="Wang M."/>
            <person name="Yin C."/>
            <person name="Cornejo O.E."/>
            <person name="Hulbert S.H."/>
            <person name="Chen X."/>
        </authorList>
    </citation>
    <scope>NUCLEOTIDE SEQUENCE [LARGE SCALE GENOMIC DNA]</scope>
    <source>
        <strain evidence="2">93-210</strain>
    </source>
</reference>
<gene>
    <name evidence="1" type="ORF">MJO28_004027</name>
</gene>
<sequence length="766" mass="86207">MIKLKLGIGLPTKIPEGNIKCPVCMIAKGTRSNTLLPTYRPVAPLDIIAADLMGPFEIPTFGEGKFVLAIRDIATSYSEVKILRTKGEACKLLMNQILRFETATGKKVRCLRSDNGGEFESKILADFLKAKGIKAERSLPYHHYQNGAIERYNRTVSDMGRAALTDSTLPRSFWGFAFLWANYTLNRVPNKVPNPQLDPSLLSDNNVDPRLNGIKALRFVMAVEPSLGNFQDEEIVRQQESLQDKLERQCKTPSPATPKKYKDILKHPDKTAWLGAIQEELQNLFRHQIWTIELVPDGKRVMGARWVFVEKRTPNGKLIKLKARYVAKGYAQIAGVEFQDTFAPTATFVSLRLLLTVAAKCNWPVYSFDFVAAYLHSPINEEVWVRPPEGLDVPKGYACKLLKALYGTKQAARCWWKHLQGKLLQLGYKPSQYDNSLYILQHPEQKGAIWVHVDDGVVSGSNDAILRKLENELKDCLEIKWTAGVKTIVGVEVTRTANGFLLRQKKLVDKILQEHWDQVTIARTPLPSGYSATTVDESEGDRATSTDYLSIIGSMSYLAVGTRPDLAYAVNYLARFSACPAPDHWKALRHVVNYIANTRDRFLTIHPVDTANPLKCYSDAGWGGEFQRSSYGIFLTFYEVPILWIARRLHTVAASTCHAEYMALGMATRQLLWVRELIKDILGFSFTGQLICDNEAAIKVGKDDSSNKRTRHTDREFYITNQALFEKKATLIWTPTDKQLADILTKALTPDKHGLLASKVQGEDIP</sequence>
<keyword evidence="2" id="KW-1185">Reference proteome</keyword>
<proteinExistence type="predicted"/>
<dbReference type="EMBL" id="CM045868">
    <property type="protein sequence ID" value="KAI7956932.1"/>
    <property type="molecule type" value="Genomic_DNA"/>
</dbReference>
<protein>
    <submittedName>
        <fullName evidence="1">Uncharacterized protein</fullName>
    </submittedName>
</protein>
<accession>A0ACC0EPY0</accession>